<comment type="caution">
    <text evidence="1">The sequence shown here is derived from an EMBL/GenBank/DDBJ whole genome shotgun (WGS) entry which is preliminary data.</text>
</comment>
<proteinExistence type="predicted"/>
<keyword evidence="2" id="KW-1185">Reference proteome</keyword>
<dbReference type="Proteomes" id="UP001055879">
    <property type="component" value="Linkage Group LG05"/>
</dbReference>
<sequence>MLSSALILALPDGTEDIVVYRDALWLGLGCVLMSRRRWMELLNDYDCMIEYHPGKANVVADALSQKERGDSLIMVAMRVVITPVLLEEVKKFQKEALAPKNLKKERIVGLDYWWPVLKKYITYIVERCLTCMRIKVEHQRPYRKLQLLDILVWKWEQITVDFVTKFPRTSKGYDAIWVIIDGLTKSVHFLPIKETYNMERLAKLYIDEIVVHHGVPLSIVSDHHSRFTSTFWKSFQREMGSKIKLSTAYHPQTDGQSERTIQTLEDMLRACALDFQGSWESHLPLIEFAYNNSYHASIKDAPYEMLYGRKCRTPLCWNEVGEKQLAEPELVQLTAEKIVQVRERLKVACDRQMSYTDKRRKDIEFQIGDRVMLMVSPWKCVIRFGKKGKLSPRFIKPFEISERVREVSYKLELHEELRSIHNTFHVSNLRKCLADVEMVVPMDDVRVDEQLNFVEEPEVVVDQKVKRLKTKEINLVKVHWKFHKGREAT</sequence>
<organism evidence="1 2">
    <name type="scientific">Arctium lappa</name>
    <name type="common">Greater burdock</name>
    <name type="synonym">Lappa major</name>
    <dbReference type="NCBI Taxonomy" id="4217"/>
    <lineage>
        <taxon>Eukaryota</taxon>
        <taxon>Viridiplantae</taxon>
        <taxon>Streptophyta</taxon>
        <taxon>Embryophyta</taxon>
        <taxon>Tracheophyta</taxon>
        <taxon>Spermatophyta</taxon>
        <taxon>Magnoliopsida</taxon>
        <taxon>eudicotyledons</taxon>
        <taxon>Gunneridae</taxon>
        <taxon>Pentapetalae</taxon>
        <taxon>asterids</taxon>
        <taxon>campanulids</taxon>
        <taxon>Asterales</taxon>
        <taxon>Asteraceae</taxon>
        <taxon>Carduoideae</taxon>
        <taxon>Cardueae</taxon>
        <taxon>Arctiinae</taxon>
        <taxon>Arctium</taxon>
    </lineage>
</organism>
<accession>A0ACB9C5E9</accession>
<reference evidence="2" key="1">
    <citation type="journal article" date="2022" name="Mol. Ecol. Resour.">
        <title>The genomes of chicory, endive, great burdock and yacon provide insights into Asteraceae palaeo-polyploidization history and plant inulin production.</title>
        <authorList>
            <person name="Fan W."/>
            <person name="Wang S."/>
            <person name="Wang H."/>
            <person name="Wang A."/>
            <person name="Jiang F."/>
            <person name="Liu H."/>
            <person name="Zhao H."/>
            <person name="Xu D."/>
            <person name="Zhang Y."/>
        </authorList>
    </citation>
    <scope>NUCLEOTIDE SEQUENCE [LARGE SCALE GENOMIC DNA]</scope>
    <source>
        <strain evidence="2">cv. Niubang</strain>
    </source>
</reference>
<protein>
    <submittedName>
        <fullName evidence="1">Uncharacterized protein</fullName>
    </submittedName>
</protein>
<gene>
    <name evidence="1" type="ORF">L6452_18151</name>
</gene>
<evidence type="ECO:0000313" key="1">
    <source>
        <dbReference type="EMBL" id="KAI3729491.1"/>
    </source>
</evidence>
<dbReference type="EMBL" id="CM042051">
    <property type="protein sequence ID" value="KAI3729491.1"/>
    <property type="molecule type" value="Genomic_DNA"/>
</dbReference>
<reference evidence="1 2" key="2">
    <citation type="journal article" date="2022" name="Mol. Ecol. Resour.">
        <title>The genomes of chicory, endive, great burdock and yacon provide insights into Asteraceae paleo-polyploidization history and plant inulin production.</title>
        <authorList>
            <person name="Fan W."/>
            <person name="Wang S."/>
            <person name="Wang H."/>
            <person name="Wang A."/>
            <person name="Jiang F."/>
            <person name="Liu H."/>
            <person name="Zhao H."/>
            <person name="Xu D."/>
            <person name="Zhang Y."/>
        </authorList>
    </citation>
    <scope>NUCLEOTIDE SEQUENCE [LARGE SCALE GENOMIC DNA]</scope>
    <source>
        <strain evidence="2">cv. Niubang</strain>
    </source>
</reference>
<evidence type="ECO:0000313" key="2">
    <source>
        <dbReference type="Proteomes" id="UP001055879"/>
    </source>
</evidence>
<name>A0ACB9C5E9_ARCLA</name>